<comment type="caution">
    <text evidence="1">The sequence shown here is derived from an EMBL/GenBank/DDBJ whole genome shotgun (WGS) entry which is preliminary data.</text>
</comment>
<accession>A0ABR9AXM4</accession>
<evidence type="ECO:0000313" key="1">
    <source>
        <dbReference type="EMBL" id="MBD8498762.1"/>
    </source>
</evidence>
<reference evidence="1 2" key="1">
    <citation type="submission" date="2020-09" db="EMBL/GenBank/DDBJ databases">
        <title>Paenibacillus sp. CAU 1523 isolated from sand of Haeundae Beach.</title>
        <authorList>
            <person name="Kim W."/>
        </authorList>
    </citation>
    <scope>NUCLEOTIDE SEQUENCE [LARGE SCALE GENOMIC DNA]</scope>
    <source>
        <strain evidence="1 2">CAU 1523</strain>
    </source>
</reference>
<gene>
    <name evidence="1" type="ORF">IFO66_10670</name>
</gene>
<dbReference type="SUPFAM" id="SSF53187">
    <property type="entry name" value="Zn-dependent exopeptidases"/>
    <property type="match status" value="1"/>
</dbReference>
<name>A0ABR9AXM4_9BACL</name>
<proteinExistence type="predicted"/>
<dbReference type="EMBL" id="JACYTN010000006">
    <property type="protein sequence ID" value="MBD8498762.1"/>
    <property type="molecule type" value="Genomic_DNA"/>
</dbReference>
<sequence>MKKLISGFFILALLVISNIFVSPEPASASKMVTYTNLYTYDMMTKQLKQLEAVYPDAIHLESIDKTPYQRNIWSQNDNVGIWLASEAYKMWYPVASKNQKVDAIDNMLLLEEEETFYQYPNILKPNKNSKKPLTTILHHQLIQ</sequence>
<organism evidence="1 2">
    <name type="scientific">Paenibacillus arenosi</name>
    <dbReference type="NCBI Taxonomy" id="2774142"/>
    <lineage>
        <taxon>Bacteria</taxon>
        <taxon>Bacillati</taxon>
        <taxon>Bacillota</taxon>
        <taxon>Bacilli</taxon>
        <taxon>Bacillales</taxon>
        <taxon>Paenibacillaceae</taxon>
        <taxon>Paenibacillus</taxon>
    </lineage>
</organism>
<evidence type="ECO:0000313" key="2">
    <source>
        <dbReference type="Proteomes" id="UP000634529"/>
    </source>
</evidence>
<dbReference type="RefSeq" id="WP_192025130.1">
    <property type="nucleotide sequence ID" value="NZ_JACYTN010000006.1"/>
</dbReference>
<protein>
    <submittedName>
        <fullName evidence="1">Uncharacterized protein</fullName>
    </submittedName>
</protein>
<dbReference type="Gene3D" id="3.40.630.10">
    <property type="entry name" value="Zn peptidases"/>
    <property type="match status" value="1"/>
</dbReference>
<keyword evidence="2" id="KW-1185">Reference proteome</keyword>
<dbReference type="Proteomes" id="UP000634529">
    <property type="component" value="Unassembled WGS sequence"/>
</dbReference>